<dbReference type="EMBL" id="FMYE01000021">
    <property type="protein sequence ID" value="SDB77363.1"/>
    <property type="molecule type" value="Genomic_DNA"/>
</dbReference>
<dbReference type="Pfam" id="PF08522">
    <property type="entry name" value="BT_3987-like_N"/>
    <property type="match status" value="1"/>
</dbReference>
<accession>A0A1G6G6A6</accession>
<keyword evidence="1" id="KW-0732">Signal</keyword>
<protein>
    <recommendedName>
        <fullName evidence="2">BT-3987-like N-terminal domain-containing protein</fullName>
    </recommendedName>
</protein>
<reference evidence="5" key="2">
    <citation type="submission" date="2016-10" db="EMBL/GenBank/DDBJ databases">
        <authorList>
            <person name="Varghese N."/>
            <person name="Submissions S."/>
        </authorList>
    </citation>
    <scope>NUCLEOTIDE SEQUENCE [LARGE SCALE GENOMIC DNA]</scope>
    <source>
        <strain evidence="5">NLAE-zl-C57</strain>
    </source>
</reference>
<evidence type="ECO:0000313" key="3">
    <source>
        <dbReference type="EMBL" id="SDB77363.1"/>
    </source>
</evidence>
<evidence type="ECO:0000313" key="5">
    <source>
        <dbReference type="Proteomes" id="UP000181870"/>
    </source>
</evidence>
<name>A0A1G6G6A6_BACOV</name>
<dbReference type="Pfam" id="PF13385">
    <property type="entry name" value="Laminin_G_3"/>
    <property type="match status" value="1"/>
</dbReference>
<dbReference type="Gene3D" id="2.60.120.200">
    <property type="match status" value="1"/>
</dbReference>
<evidence type="ECO:0000259" key="2">
    <source>
        <dbReference type="Pfam" id="PF08522"/>
    </source>
</evidence>
<feature type="chain" id="PRO_5010470466" description="BT-3987-like N-terminal domain-containing protein" evidence="1">
    <location>
        <begin position="19"/>
        <end position="377"/>
    </location>
</feature>
<reference evidence="3 6" key="1">
    <citation type="submission" date="2016-10" db="EMBL/GenBank/DDBJ databases">
        <authorList>
            <person name="de Groot N.N."/>
        </authorList>
    </citation>
    <scope>NUCLEOTIDE SEQUENCE [LARGE SCALE GENOMIC DNA]</scope>
    <source>
        <strain evidence="3 6">NLAE-zl-C500</strain>
        <strain evidence="4">NLAE-zl-C57</strain>
    </source>
</reference>
<dbReference type="GO" id="GO:0005975">
    <property type="term" value="P:carbohydrate metabolic process"/>
    <property type="evidence" value="ECO:0007669"/>
    <property type="project" value="UniProtKB-ARBA"/>
</dbReference>
<dbReference type="SUPFAM" id="SSF49899">
    <property type="entry name" value="Concanavalin A-like lectins/glucanases"/>
    <property type="match status" value="1"/>
</dbReference>
<evidence type="ECO:0000256" key="1">
    <source>
        <dbReference type="SAM" id="SignalP"/>
    </source>
</evidence>
<dbReference type="GO" id="GO:0004553">
    <property type="term" value="F:hydrolase activity, hydrolyzing O-glycosyl compounds"/>
    <property type="evidence" value="ECO:0007669"/>
    <property type="project" value="UniProtKB-ARBA"/>
</dbReference>
<dbReference type="RefSeq" id="WP_008999516.1">
    <property type="nucleotide sequence ID" value="NZ_FMYE01000021.1"/>
</dbReference>
<dbReference type="InterPro" id="IPR013728">
    <property type="entry name" value="BT_3987-like_N"/>
</dbReference>
<gene>
    <name evidence="3" type="ORF">SAMN05192581_10214</name>
    <name evidence="4" type="ORF">SAMN05192582_103433</name>
</gene>
<dbReference type="InterPro" id="IPR013320">
    <property type="entry name" value="ConA-like_dom_sf"/>
</dbReference>
<dbReference type="Proteomes" id="UP000181870">
    <property type="component" value="Unassembled WGS sequence"/>
</dbReference>
<evidence type="ECO:0000313" key="4">
    <source>
        <dbReference type="EMBL" id="SDI26440.1"/>
    </source>
</evidence>
<dbReference type="PROSITE" id="PS51257">
    <property type="entry name" value="PROKAR_LIPOPROTEIN"/>
    <property type="match status" value="1"/>
</dbReference>
<organism evidence="3 6">
    <name type="scientific">Bacteroides ovatus</name>
    <dbReference type="NCBI Taxonomy" id="28116"/>
    <lineage>
        <taxon>Bacteria</taxon>
        <taxon>Pseudomonadati</taxon>
        <taxon>Bacteroidota</taxon>
        <taxon>Bacteroidia</taxon>
        <taxon>Bacteroidales</taxon>
        <taxon>Bacteroidaceae</taxon>
        <taxon>Bacteroides</taxon>
    </lineage>
</organism>
<dbReference type="Proteomes" id="UP000183670">
    <property type="component" value="Unassembled WGS sequence"/>
</dbReference>
<proteinExistence type="predicted"/>
<feature type="signal peptide" evidence="1">
    <location>
        <begin position="1"/>
        <end position="18"/>
    </location>
</feature>
<feature type="domain" description="BT-3987-like N-terminal" evidence="2">
    <location>
        <begin position="32"/>
        <end position="136"/>
    </location>
</feature>
<sequence>MKYIYLSSLMIAFSTVFFMGCENAEYKAQTNSLYITDAADIATAATITMDDGADINVVVRLAQKVTEDVEVEIQFVPELLTEYNTISGTEYEVLPANMLPQNATVTIPAGEISANYRLHVNDFATNGITYAIPLALGNVIKGDVTKSKAQSKFIYVLAKPLNVSAPVLRGNAGNVSTLPATDWGITVDAWTLEAWVRMDGYKKNNQAIFTSGSGDHEIYIRFGDANKPYNYLQIKTLGGQKQTASDLEVNTWYHWAFVYNGTTLTIYKNGKQETFFDPPAPKGGNVRIDYMKIVDSGSYFQNNCTMSQVRFWKVARTESEIANNMYFEVNPKNPNLIALWPMDEGEGTAFRDATGNGHDATSNGALQKWEHNIRFDK</sequence>
<dbReference type="EMBL" id="FNDO01000034">
    <property type="protein sequence ID" value="SDI26440.1"/>
    <property type="molecule type" value="Genomic_DNA"/>
</dbReference>
<evidence type="ECO:0000313" key="6">
    <source>
        <dbReference type="Proteomes" id="UP000183670"/>
    </source>
</evidence>
<dbReference type="AlphaFoldDB" id="A0A1G6G6A6"/>
<dbReference type="Gene3D" id="2.60.40.1740">
    <property type="entry name" value="hypothetical protein (bacova_03559)"/>
    <property type="match status" value="1"/>
</dbReference>